<dbReference type="EC" id="1.2.1.50" evidence="2"/>
<dbReference type="Pfam" id="PF05893">
    <property type="entry name" value="LuxC"/>
    <property type="match status" value="1"/>
</dbReference>
<dbReference type="InterPro" id="IPR008670">
    <property type="entry name" value="CoA_reduct_LuxC"/>
</dbReference>
<dbReference type="PIRSF" id="PIRSF009414">
    <property type="entry name" value="LuxC"/>
    <property type="match status" value="1"/>
</dbReference>
<dbReference type="EMBL" id="JAAXPO010000006">
    <property type="protein sequence ID" value="NKZ18786.1"/>
    <property type="molecule type" value="Genomic_DNA"/>
</dbReference>
<dbReference type="GO" id="GO:0003995">
    <property type="term" value="F:acyl-CoA dehydrogenase activity"/>
    <property type="evidence" value="ECO:0007669"/>
    <property type="project" value="InterPro"/>
</dbReference>
<reference evidence="3 4" key="1">
    <citation type="submission" date="2020-04" db="EMBL/GenBank/DDBJ databases">
        <title>MicrobeNet Type strains.</title>
        <authorList>
            <person name="Nicholson A.C."/>
        </authorList>
    </citation>
    <scope>NUCLEOTIDE SEQUENCE [LARGE SCALE GENOMIC DNA]</scope>
    <source>
        <strain evidence="3 4">CCUG 54536</strain>
    </source>
</reference>
<evidence type="ECO:0000256" key="2">
    <source>
        <dbReference type="PIRNR" id="PIRNR009414"/>
    </source>
</evidence>
<comment type="caution">
    <text evidence="3">The sequence shown here is derived from an EMBL/GenBank/DDBJ whole genome shotgun (WGS) entry which is preliminary data.</text>
</comment>
<keyword evidence="1 2" id="KW-0521">NADP</keyword>
<sequence length="489" mass="54687">MSQKNGSVIDVFVAPKTFAFEKYTEKVLQTPDGAIQLRYPDATPQEIVALAEALKSKRATYLNQLSVREIVRTIGLAAEKWTDPHYHYRQVAEKYLPLMTGYDATQTTLELKQYMRLFREKELLRFVNSELANTGMAMDEFQPNLSGGFSKFYGPDLLFQIFSGNVPGVQIWTLIMGLLVKSAIIGKTSFAEPLMPVLFVKTLADVDPRLADVLAILPWSSQEVTLTKTAIQHAETVIVSGSEQTVTAVRDFVPATKQLIRYGYKIGVALVGRIALTADYYRQTAEKLVSDLGVYDQQACLAPQSVYIERGGQLSPGEFASVMATALDNYQHQYRQATLQPAEKLAINKLRQNALSEMINNQTTQMFSSREDLTWTVVYHDTPDFQASPLNRTVHVYAVDRLADVPNYIAPFKPYLQTAGLAVAPQALMTLARQLGEVGITRLCALGEMNHVSAAWHHDGGFNLLDLLRVVDIEANLDQYVERFDEDVE</sequence>
<dbReference type="Proteomes" id="UP000590460">
    <property type="component" value="Unassembled WGS sequence"/>
</dbReference>
<evidence type="ECO:0000313" key="3">
    <source>
        <dbReference type="EMBL" id="NKZ18786.1"/>
    </source>
</evidence>
<name>A0A846ZBH5_9LACO</name>
<proteinExistence type="inferred from homology"/>
<evidence type="ECO:0000256" key="1">
    <source>
        <dbReference type="ARBA" id="ARBA00022857"/>
    </source>
</evidence>
<dbReference type="GO" id="GO:0050062">
    <property type="term" value="F:long-chain-fatty-acyl-CoA reductase activity"/>
    <property type="evidence" value="ECO:0007669"/>
    <property type="project" value="UniProtKB-EC"/>
</dbReference>
<protein>
    <recommendedName>
        <fullName evidence="2">Acyl-CoA reductase</fullName>
        <ecNumber evidence="2">1.2.1.50</ecNumber>
    </recommendedName>
</protein>
<gene>
    <name evidence="3" type="ORF">HF966_06300</name>
</gene>
<accession>A0A846ZBH5</accession>
<dbReference type="RefSeq" id="WP_168677196.1">
    <property type="nucleotide sequence ID" value="NZ_BPKV01000006.1"/>
</dbReference>
<dbReference type="AlphaFoldDB" id="A0A846ZBH5"/>
<organism evidence="3 4">
    <name type="scientific">Leuconostoc holzapfelii</name>
    <dbReference type="NCBI Taxonomy" id="434464"/>
    <lineage>
        <taxon>Bacteria</taxon>
        <taxon>Bacillati</taxon>
        <taxon>Bacillota</taxon>
        <taxon>Bacilli</taxon>
        <taxon>Lactobacillales</taxon>
        <taxon>Lactobacillaceae</taxon>
        <taxon>Leuconostoc</taxon>
    </lineage>
</organism>
<comment type="similarity">
    <text evidence="2">Belongs to the LuxC family.</text>
</comment>
<dbReference type="GO" id="GO:0008218">
    <property type="term" value="P:bioluminescence"/>
    <property type="evidence" value="ECO:0007669"/>
    <property type="project" value="InterPro"/>
</dbReference>
<evidence type="ECO:0000313" key="4">
    <source>
        <dbReference type="Proteomes" id="UP000590460"/>
    </source>
</evidence>
<dbReference type="CDD" id="cd07080">
    <property type="entry name" value="ALDH_Acyl-CoA-Red_LuxC"/>
    <property type="match status" value="1"/>
</dbReference>
<comment type="catalytic activity">
    <reaction evidence="2">
        <text>a long-chain fatty aldehyde + NADP(+) + CoA = a long-chain fatty acyl-CoA + NADPH + H(+)</text>
        <dbReference type="Rhea" id="RHEA:15437"/>
        <dbReference type="ChEBI" id="CHEBI:15378"/>
        <dbReference type="ChEBI" id="CHEBI:17176"/>
        <dbReference type="ChEBI" id="CHEBI:57287"/>
        <dbReference type="ChEBI" id="CHEBI:57783"/>
        <dbReference type="ChEBI" id="CHEBI:58349"/>
        <dbReference type="ChEBI" id="CHEBI:83139"/>
        <dbReference type="EC" id="1.2.1.50"/>
    </reaction>
</comment>
<keyword evidence="2" id="KW-0560">Oxidoreductase</keyword>